<evidence type="ECO:0000313" key="1">
    <source>
        <dbReference type="EMBL" id="RDH36867.1"/>
    </source>
</evidence>
<dbReference type="RefSeq" id="XP_026629889.1">
    <property type="nucleotide sequence ID" value="XM_026764983.1"/>
</dbReference>
<reference evidence="1 2" key="1">
    <citation type="submission" date="2018-07" db="EMBL/GenBank/DDBJ databases">
        <title>The genomes of Aspergillus section Nigri reveals drivers in fungal speciation.</title>
        <authorList>
            <consortium name="DOE Joint Genome Institute"/>
            <person name="Vesth T.C."/>
            <person name="Nybo J."/>
            <person name="Theobald S."/>
            <person name="Brandl J."/>
            <person name="Frisvad J.C."/>
            <person name="Nielsen K.F."/>
            <person name="Lyhne E.K."/>
            <person name="Kogle M.E."/>
            <person name="Kuo A."/>
            <person name="Riley R."/>
            <person name="Clum A."/>
            <person name="Nolan M."/>
            <person name="Lipzen A."/>
            <person name="Salamov A."/>
            <person name="Henrissat B."/>
            <person name="Wiebenga A."/>
            <person name="De vries R.P."/>
            <person name="Grigoriev I.V."/>
            <person name="Mortensen U.H."/>
            <person name="Andersen M.R."/>
            <person name="Baker S.E."/>
        </authorList>
    </citation>
    <scope>NUCLEOTIDE SEQUENCE [LARGE SCALE GENOMIC DNA]</scope>
    <source>
        <strain evidence="1 2">CBS 139.54b</strain>
    </source>
</reference>
<protein>
    <submittedName>
        <fullName evidence="1">Uncharacterized protein</fullName>
    </submittedName>
</protein>
<organism evidence="1 2">
    <name type="scientific">Aspergillus welwitschiae</name>
    <dbReference type="NCBI Taxonomy" id="1341132"/>
    <lineage>
        <taxon>Eukaryota</taxon>
        <taxon>Fungi</taxon>
        <taxon>Dikarya</taxon>
        <taxon>Ascomycota</taxon>
        <taxon>Pezizomycotina</taxon>
        <taxon>Eurotiomycetes</taxon>
        <taxon>Eurotiomycetidae</taxon>
        <taxon>Eurotiales</taxon>
        <taxon>Aspergillaceae</taxon>
        <taxon>Aspergillus</taxon>
        <taxon>Aspergillus subgen. Circumdati</taxon>
    </lineage>
</organism>
<proteinExistence type="predicted"/>
<evidence type="ECO:0000313" key="2">
    <source>
        <dbReference type="Proteomes" id="UP000253729"/>
    </source>
</evidence>
<keyword evidence="2" id="KW-1185">Reference proteome</keyword>
<gene>
    <name evidence="1" type="ORF">BDQ94DRAFT_136999</name>
</gene>
<dbReference type="EMBL" id="KZ852036">
    <property type="protein sequence ID" value="RDH36867.1"/>
    <property type="molecule type" value="Genomic_DNA"/>
</dbReference>
<dbReference type="Proteomes" id="UP000253729">
    <property type="component" value="Unassembled WGS sequence"/>
</dbReference>
<name>A0A3F3QCM3_9EURO</name>
<dbReference type="GeneID" id="38133339"/>
<dbReference type="AlphaFoldDB" id="A0A3F3QCM3"/>
<sequence>MTFVPGGWDGQMRCYSCCPSTVISRLEDGCTSNQSLPLDIHSFFPPLPPKVMMTTTIHTHPLPPFLDRLLLSHPHRAFLRSRIFRIFFPSIPPIDDSFIPAACTGRPRVNLVSSLQPSTLRQSSMHPGLVATGLLASRTGNTVTSSKMD</sequence>
<accession>A0A3F3QCM3</accession>